<dbReference type="CDD" id="cd01668">
    <property type="entry name" value="TGS_RSH"/>
    <property type="match status" value="1"/>
</dbReference>
<dbReference type="InterPro" id="IPR012675">
    <property type="entry name" value="Beta-grasp_dom_sf"/>
</dbReference>
<feature type="domain" description="ACT" evidence="2">
    <location>
        <begin position="651"/>
        <end position="726"/>
    </location>
</feature>
<dbReference type="RefSeq" id="WP_203539527.1">
    <property type="nucleotide sequence ID" value="NZ_JAESND010000009.1"/>
</dbReference>
<evidence type="ECO:0000256" key="1">
    <source>
        <dbReference type="RuleBase" id="RU003847"/>
    </source>
</evidence>
<dbReference type="InterPro" id="IPR002912">
    <property type="entry name" value="ACT_dom"/>
</dbReference>
<dbReference type="SUPFAM" id="SSF55021">
    <property type="entry name" value="ACT-like"/>
    <property type="match status" value="1"/>
</dbReference>
<dbReference type="Proteomes" id="UP000809431">
    <property type="component" value="Unassembled WGS sequence"/>
</dbReference>
<feature type="domain" description="HD" evidence="3">
    <location>
        <begin position="64"/>
        <end position="163"/>
    </location>
</feature>
<dbReference type="PANTHER" id="PTHR21262:SF36">
    <property type="entry name" value="BIFUNCTIONAL (P)PPGPP SYNTHASE_HYDROLASE SPOT"/>
    <property type="match status" value="1"/>
</dbReference>
<evidence type="ECO:0000259" key="4">
    <source>
        <dbReference type="PROSITE" id="PS51880"/>
    </source>
</evidence>
<dbReference type="SMART" id="SM00471">
    <property type="entry name" value="HDc"/>
    <property type="match status" value="1"/>
</dbReference>
<dbReference type="InterPro" id="IPR003607">
    <property type="entry name" value="HD/PDEase_dom"/>
</dbReference>
<dbReference type="InterPro" id="IPR004811">
    <property type="entry name" value="RelA/Spo_fam"/>
</dbReference>
<dbReference type="Pfam" id="PF19296">
    <property type="entry name" value="RelA_AH_RIS"/>
    <property type="match status" value="1"/>
</dbReference>
<dbReference type="SUPFAM" id="SSF81301">
    <property type="entry name" value="Nucleotidyltransferase"/>
    <property type="match status" value="1"/>
</dbReference>
<dbReference type="Pfam" id="PF04607">
    <property type="entry name" value="RelA_SpoT"/>
    <property type="match status" value="1"/>
</dbReference>
<keyword evidence="6" id="KW-1185">Reference proteome</keyword>
<comment type="caution">
    <text evidence="5">The sequence shown here is derived from an EMBL/GenBank/DDBJ whole genome shotgun (WGS) entry which is preliminary data.</text>
</comment>
<dbReference type="EMBL" id="JAESND010000009">
    <property type="protein sequence ID" value="MBM3117307.1"/>
    <property type="molecule type" value="Genomic_DNA"/>
</dbReference>
<organism evidence="5 6">
    <name type="scientific">Jeongeupia naejangsanensis</name>
    <dbReference type="NCBI Taxonomy" id="613195"/>
    <lineage>
        <taxon>Bacteria</taxon>
        <taxon>Pseudomonadati</taxon>
        <taxon>Pseudomonadota</taxon>
        <taxon>Betaproteobacteria</taxon>
        <taxon>Neisseriales</taxon>
        <taxon>Chitinibacteraceae</taxon>
        <taxon>Jeongeupia</taxon>
    </lineage>
</organism>
<comment type="function">
    <text evidence="1">In eubacteria ppGpp (guanosine 3'-diphosphate 5'-diphosphate) is a mediator of the stringent response that coordinates a variety of cellular activities in response to changes in nutritional abundance.</text>
</comment>
<feature type="domain" description="TGS" evidence="4">
    <location>
        <begin position="405"/>
        <end position="466"/>
    </location>
</feature>
<dbReference type="CDD" id="cd04876">
    <property type="entry name" value="ACT_RelA-SpoT"/>
    <property type="match status" value="1"/>
</dbReference>
<gene>
    <name evidence="5" type="ORF">JMJ54_15840</name>
</gene>
<dbReference type="Gene3D" id="1.10.3210.10">
    <property type="entry name" value="Hypothetical protein af1432"/>
    <property type="match status" value="1"/>
</dbReference>
<evidence type="ECO:0000259" key="3">
    <source>
        <dbReference type="PROSITE" id="PS51831"/>
    </source>
</evidence>
<dbReference type="SUPFAM" id="SSF109604">
    <property type="entry name" value="HD-domain/PDEase-like"/>
    <property type="match status" value="1"/>
</dbReference>
<dbReference type="InterPro" id="IPR007685">
    <property type="entry name" value="RelA_SpoT"/>
</dbReference>
<dbReference type="PROSITE" id="PS51671">
    <property type="entry name" value="ACT"/>
    <property type="match status" value="1"/>
</dbReference>
<dbReference type="InterPro" id="IPR033655">
    <property type="entry name" value="TGS_RelA/SpoT"/>
</dbReference>
<reference evidence="5 6" key="1">
    <citation type="submission" date="2021-01" db="EMBL/GenBank/DDBJ databases">
        <title>Draft Genome Sequence and Polyhydroxyalkanoate Biosynthetic Potential of Jeongeupia naejangsanensis Type Strain DSM 24253.</title>
        <authorList>
            <person name="Turrini P."/>
            <person name="Artuso I."/>
            <person name="Lugli G.A."/>
            <person name="Frangipani E."/>
            <person name="Ventura M."/>
            <person name="Visca P."/>
        </authorList>
    </citation>
    <scope>NUCLEOTIDE SEQUENCE [LARGE SCALE GENOMIC DNA]</scope>
    <source>
        <strain evidence="5 6">DSM 24253</strain>
    </source>
</reference>
<dbReference type="InterPro" id="IPR045600">
    <property type="entry name" value="RelA/SpoT_AH_RIS"/>
</dbReference>
<evidence type="ECO:0000259" key="2">
    <source>
        <dbReference type="PROSITE" id="PS51671"/>
    </source>
</evidence>
<dbReference type="Pfam" id="PF13291">
    <property type="entry name" value="ACT_4"/>
    <property type="match status" value="1"/>
</dbReference>
<dbReference type="InterPro" id="IPR004095">
    <property type="entry name" value="TGS"/>
</dbReference>
<dbReference type="InterPro" id="IPR045865">
    <property type="entry name" value="ACT-like_dom_sf"/>
</dbReference>
<accession>A0ABS2BNV6</accession>
<dbReference type="Pfam" id="PF02824">
    <property type="entry name" value="TGS"/>
    <property type="match status" value="1"/>
</dbReference>
<comment type="similarity">
    <text evidence="1">Belongs to the relA/spoT family.</text>
</comment>
<dbReference type="PROSITE" id="PS51831">
    <property type="entry name" value="HD"/>
    <property type="match status" value="1"/>
</dbReference>
<evidence type="ECO:0000313" key="6">
    <source>
        <dbReference type="Proteomes" id="UP000809431"/>
    </source>
</evidence>
<dbReference type="NCBIfam" id="TIGR00691">
    <property type="entry name" value="spoT_relA"/>
    <property type="match status" value="1"/>
</dbReference>
<dbReference type="PANTHER" id="PTHR21262">
    <property type="entry name" value="GUANOSINE-3',5'-BIS DIPHOSPHATE 3'-PYROPHOSPHOHYDROLASE"/>
    <property type="match status" value="1"/>
</dbReference>
<dbReference type="InterPro" id="IPR012676">
    <property type="entry name" value="TGS-like"/>
</dbReference>
<name>A0ABS2BNV6_9NEIS</name>
<dbReference type="InterPro" id="IPR006674">
    <property type="entry name" value="HD_domain"/>
</dbReference>
<dbReference type="Gene3D" id="3.30.70.260">
    <property type="match status" value="1"/>
</dbReference>
<dbReference type="SUPFAM" id="SSF81271">
    <property type="entry name" value="TGS-like"/>
    <property type="match status" value="1"/>
</dbReference>
<dbReference type="InterPro" id="IPR043519">
    <property type="entry name" value="NT_sf"/>
</dbReference>
<dbReference type="Pfam" id="PF13328">
    <property type="entry name" value="HD_4"/>
    <property type="match status" value="1"/>
</dbReference>
<dbReference type="SMART" id="SM00954">
    <property type="entry name" value="RelA_SpoT"/>
    <property type="match status" value="1"/>
</dbReference>
<dbReference type="Gene3D" id="3.30.460.10">
    <property type="entry name" value="Beta Polymerase, domain 2"/>
    <property type="match status" value="1"/>
</dbReference>
<dbReference type="Gene3D" id="3.10.20.30">
    <property type="match status" value="1"/>
</dbReference>
<proteinExistence type="inferred from homology"/>
<protein>
    <submittedName>
        <fullName evidence="5">Bifunctional (P)ppGpp synthetase/guanosine-3',5'-bis(Diphosphate) 3'-pyrophosphohydrolase</fullName>
    </submittedName>
</protein>
<dbReference type="PROSITE" id="PS51880">
    <property type="entry name" value="TGS"/>
    <property type="match status" value="1"/>
</dbReference>
<dbReference type="CDD" id="cd05399">
    <property type="entry name" value="NT_Rel-Spo_like"/>
    <property type="match status" value="1"/>
</dbReference>
<evidence type="ECO:0000313" key="5">
    <source>
        <dbReference type="EMBL" id="MBM3117307.1"/>
    </source>
</evidence>
<sequence length="726" mass="81233">MPAISPHELPELATQAPHVLDAANSFLSDDTGYLKPEDREFLARAFKFSEIAHRGQSRQSGEPYISHPLAVATILTAWHLDAQALAAALMHDVVEDTGVSKLEITEKFGRHVADLVDGMSKIEKLEFQSKEEAQAENFRKMLLAMARDLRVILIKLADRLHNMRTMDAMRPDKQKRIARETMEIYAPIANRIGLNAVYQELDDLSFKYMHPRRYAVLSKALKAARGNRREVVGKILDAVRAQLMGAGLDATVSGREKNLFSIYRKMQEKSLSFSEVLDIYAFRVIVKDVPTCYLALGALHGLFKPIAGKFKDYIAIPKSNGYQSLHTTLFGPYGTPIEIQIRTAEMHRIADAGVASHWMYKSGDETFSDVQQKTHQWLQSLLELQSESGDAVEFLEHIKVDLFPDQVYVFTPKGKILSMPAGATCVDFAYAVHSDIGDRCIAAKINHELVPLRAKLKNGDQVEIVTAAHAKPNPSWLTFVTTGKARSHIRHFLKSMRFEESVTLGERLLEQGFSTLHHAAVELDDDVWDRYVKENGARDKAEILADIGLGKRLAVVVVKRLLQLAGLWRDESGGGRRTAAMTIRGTEGMAVQFGRCCNPIPGDPILGIVKKDQGLVIHTHDCPLLAKGHVDAEKLIDVEWDPLVERYFDVPVRVLADNQRGVLGQIATAIGDAEANIGAVTTQEAEGERYVQVQFTLQVHDRVHLAKVMRRLRQLPVIYRLQRVRA</sequence>